<proteinExistence type="predicted"/>
<organism evidence="1 2">
    <name type="scientific">Luteolibacter arcticus</name>
    <dbReference type="NCBI Taxonomy" id="1581411"/>
    <lineage>
        <taxon>Bacteria</taxon>
        <taxon>Pseudomonadati</taxon>
        <taxon>Verrucomicrobiota</taxon>
        <taxon>Verrucomicrobiia</taxon>
        <taxon>Verrucomicrobiales</taxon>
        <taxon>Verrucomicrobiaceae</taxon>
        <taxon>Luteolibacter</taxon>
    </lineage>
</organism>
<reference evidence="1 2" key="1">
    <citation type="submission" date="2022-10" db="EMBL/GenBank/DDBJ databases">
        <title>Luteolibacter arcticus strain CCTCC AB 2014275, whole genome shotgun sequencing project.</title>
        <authorList>
            <person name="Zhao G."/>
            <person name="Shen L."/>
        </authorList>
    </citation>
    <scope>NUCLEOTIDE SEQUENCE [LARGE SCALE GENOMIC DNA]</scope>
    <source>
        <strain evidence="1 2">CCTCC AB 2014275</strain>
    </source>
</reference>
<keyword evidence="2" id="KW-1185">Reference proteome</keyword>
<gene>
    <name evidence="1" type="ORF">OKA05_26770</name>
</gene>
<evidence type="ECO:0000313" key="1">
    <source>
        <dbReference type="EMBL" id="MCW1926190.1"/>
    </source>
</evidence>
<accession>A0ABT3GRR0</accession>
<evidence type="ECO:0000313" key="2">
    <source>
        <dbReference type="Proteomes" id="UP001320876"/>
    </source>
</evidence>
<dbReference type="RefSeq" id="WP_264490297.1">
    <property type="nucleotide sequence ID" value="NZ_JAPDDT010000022.1"/>
</dbReference>
<protein>
    <submittedName>
        <fullName evidence="1">Uncharacterized protein</fullName>
    </submittedName>
</protein>
<dbReference type="EMBL" id="JAPDDT010000022">
    <property type="protein sequence ID" value="MCW1926190.1"/>
    <property type="molecule type" value="Genomic_DNA"/>
</dbReference>
<dbReference type="Proteomes" id="UP001320876">
    <property type="component" value="Unassembled WGS sequence"/>
</dbReference>
<sequence>MKLHLKEESSWTGTMYDLIIGSDAVVFAGFETYRDRFPAKFSLREGSLERLEAALKLLELESWKASYRPEDVGSVVDDGGSWTLDFEFRDRRVLSNGVNAYPSFRYPAETSLHEERWHLLKEAVFSTIGFSVPFGWNAKRQ</sequence>
<comment type="caution">
    <text evidence="1">The sequence shown here is derived from an EMBL/GenBank/DDBJ whole genome shotgun (WGS) entry which is preliminary data.</text>
</comment>
<name>A0ABT3GRR0_9BACT</name>